<reference evidence="1" key="1">
    <citation type="journal article" date="2016" name="Sci. Rep.">
        <title>Genomics of high molecular weight plasmids isolated from an on-farm biopurification system.</title>
        <authorList>
            <person name="Martini M.C."/>
            <person name="Wibberg D."/>
            <person name="Lozano M."/>
            <person name="Torres Tejerizo G."/>
            <person name="Albicoro F.J."/>
            <person name="Jaenicke S."/>
            <person name="van Elsas J.D."/>
            <person name="Petroni A."/>
            <person name="Garcillan-Barcia M.P."/>
            <person name="de la Cruz F."/>
            <person name="Schluter A."/>
            <person name="Puhler A."/>
            <person name="Pistorio M."/>
            <person name="Lagares A."/>
            <person name="Del Papa M.F."/>
        </authorList>
    </citation>
    <scope>NUCLEOTIDE SEQUENCE</scope>
    <source>
        <plasmid evidence="1">pMC2</plasmid>
    </source>
</reference>
<proteinExistence type="predicted"/>
<accession>A0A1A7GDL2</accession>
<organism evidence="1">
    <name type="scientific">biofilter metagenome</name>
    <dbReference type="NCBI Taxonomy" id="1070537"/>
    <lineage>
        <taxon>unclassified sequences</taxon>
        <taxon>metagenomes</taxon>
        <taxon>ecological metagenomes</taxon>
    </lineage>
</organism>
<dbReference type="AlphaFoldDB" id="A0A1A7GDL2"/>
<gene>
    <name evidence="1" type="ORF">MCM2015_pMC2_1</name>
</gene>
<keyword evidence="1" id="KW-0614">Plasmid</keyword>
<evidence type="ECO:0000313" key="1">
    <source>
        <dbReference type="EMBL" id="CVK35493.1"/>
    </source>
</evidence>
<name>A0A1A7GDL2_9ZZZZ</name>
<dbReference type="EMBL" id="LT158602">
    <property type="protein sequence ID" value="CVK35493.1"/>
    <property type="molecule type" value="Genomic_DNA"/>
</dbReference>
<protein>
    <submittedName>
        <fullName evidence="1">Uncharacterized protein</fullName>
    </submittedName>
</protein>
<sequence>MIGDQPVGTIQGVCIQATAYKGLSVTVNGQPAQLAVVIEGQVVAIGKAVAEEAEAVAVNNYRNFLKGEGHLTVMGKPILRAA</sequence>
<geneLocation type="plasmid" evidence="1">
    <name>pMC2</name>
</geneLocation>